<dbReference type="KEGG" id="mbah:HYN46_13215"/>
<dbReference type="EMBL" id="CP031222">
    <property type="protein sequence ID" value="AXI03706.1"/>
    <property type="molecule type" value="Genomic_DNA"/>
</dbReference>
<reference evidence="2 3" key="1">
    <citation type="submission" date="2018-07" db="EMBL/GenBank/DDBJ databases">
        <title>Genome sequencing of Moraxellaceae gen. HYN0046.</title>
        <authorList>
            <person name="Kim M."/>
            <person name="Yi H."/>
        </authorList>
    </citation>
    <scope>NUCLEOTIDE SEQUENCE [LARGE SCALE GENOMIC DNA]</scope>
    <source>
        <strain evidence="2 3">HYN0046</strain>
    </source>
</reference>
<accession>A0A345P8U7</accession>
<evidence type="ECO:0000313" key="2">
    <source>
        <dbReference type="EMBL" id="AXI03706.1"/>
    </source>
</evidence>
<keyword evidence="2" id="KW-0378">Hydrolase</keyword>
<dbReference type="AlphaFoldDB" id="A0A345P8U7"/>
<dbReference type="Proteomes" id="UP000253940">
    <property type="component" value="Chromosome"/>
</dbReference>
<organism evidence="2 3">
    <name type="scientific">Aquirhabdus parva</name>
    <dbReference type="NCBI Taxonomy" id="2283318"/>
    <lineage>
        <taxon>Bacteria</taxon>
        <taxon>Pseudomonadati</taxon>
        <taxon>Pseudomonadota</taxon>
        <taxon>Gammaproteobacteria</taxon>
        <taxon>Moraxellales</taxon>
        <taxon>Moraxellaceae</taxon>
        <taxon>Aquirhabdus</taxon>
    </lineage>
</organism>
<dbReference type="Pfam" id="PF06821">
    <property type="entry name" value="Ser_hydrolase"/>
    <property type="match status" value="1"/>
</dbReference>
<dbReference type="Gene3D" id="3.40.50.1820">
    <property type="entry name" value="alpha/beta hydrolase"/>
    <property type="match status" value="1"/>
</dbReference>
<evidence type="ECO:0000313" key="3">
    <source>
        <dbReference type="Proteomes" id="UP000253940"/>
    </source>
</evidence>
<dbReference type="SUPFAM" id="SSF53474">
    <property type="entry name" value="alpha/beta-Hydrolases"/>
    <property type="match status" value="1"/>
</dbReference>
<protein>
    <submittedName>
        <fullName evidence="2">Alpha/beta hydrolase</fullName>
    </submittedName>
</protein>
<keyword evidence="3" id="KW-1185">Reference proteome</keyword>
<proteinExistence type="predicted"/>
<dbReference type="InterPro" id="IPR010662">
    <property type="entry name" value="RBBP9/YdeN"/>
</dbReference>
<dbReference type="OrthoDB" id="9804993at2"/>
<gene>
    <name evidence="2" type="ORF">HYN46_13215</name>
</gene>
<dbReference type="InterPro" id="IPR029058">
    <property type="entry name" value="AB_hydrolase_fold"/>
</dbReference>
<feature type="compositionally biased region" description="Basic and acidic residues" evidence="1">
    <location>
        <begin position="217"/>
        <end position="226"/>
    </location>
</feature>
<sequence length="279" mass="30320">MTTLILPGVGGSEPAHWQSWLETQLVDAKRVEQADWNSPVLHTWRQSLDRELLLNATEPVWIVAHSFGCLVTMSALSSRVLASKVAGVLLVAPASPERFSLEGFARSKDQAIDPHAPQAPALLSRILPRAPLGVPIRLIASRTDPWMTFEAAEWWATRWGAKLIDLGDAGHINVAAGFGAWPQVIKELNTLKYGSQAVKQFATRHLDGSVIAKDNSLTDRLTKDEPSSTASDENELLPTSPIDTTLTATPIEQSASNQAAFGQESHGIDTLKLLNKQVV</sequence>
<name>A0A345P8U7_9GAMM</name>
<dbReference type="RefSeq" id="WP_114899814.1">
    <property type="nucleotide sequence ID" value="NZ_CP031222.1"/>
</dbReference>
<dbReference type="GO" id="GO:0016787">
    <property type="term" value="F:hydrolase activity"/>
    <property type="evidence" value="ECO:0007669"/>
    <property type="project" value="UniProtKB-KW"/>
</dbReference>
<evidence type="ECO:0000256" key="1">
    <source>
        <dbReference type="SAM" id="MobiDB-lite"/>
    </source>
</evidence>
<feature type="region of interest" description="Disordered" evidence="1">
    <location>
        <begin position="217"/>
        <end position="242"/>
    </location>
</feature>